<evidence type="ECO:0000313" key="2">
    <source>
        <dbReference type="Proteomes" id="UP000234479"/>
    </source>
</evidence>
<dbReference type="EMBL" id="PJRS01000028">
    <property type="protein sequence ID" value="PLR23935.1"/>
    <property type="molecule type" value="Genomic_DNA"/>
</dbReference>
<gene>
    <name evidence="1" type="ORF">SGCZBJ_15275</name>
</gene>
<reference evidence="1 2" key="1">
    <citation type="submission" date="2017-12" db="EMBL/GenBank/DDBJ databases">
        <title>The genome sequence of Caulobacter sp. 410.</title>
        <authorList>
            <person name="Gao J."/>
            <person name="Mao X."/>
            <person name="Sun J."/>
        </authorList>
    </citation>
    <scope>NUCLEOTIDE SEQUENCE [LARGE SCALE GENOMIC DNA]</scope>
    <source>
        <strain evidence="1 2">410</strain>
    </source>
</reference>
<protein>
    <recommendedName>
        <fullName evidence="3">Transcription factor</fullName>
    </recommendedName>
</protein>
<dbReference type="InterPro" id="IPR011660">
    <property type="entry name" value="VapB-like"/>
</dbReference>
<comment type="caution">
    <text evidence="1">The sequence shown here is derived from an EMBL/GenBank/DDBJ whole genome shotgun (WGS) entry which is preliminary data.</text>
</comment>
<dbReference type="OrthoDB" id="7191418at2"/>
<evidence type="ECO:0000313" key="1">
    <source>
        <dbReference type="EMBL" id="PLR23935.1"/>
    </source>
</evidence>
<dbReference type="RefSeq" id="WP_101718843.1">
    <property type="nucleotide sequence ID" value="NZ_PJRS01000028.1"/>
</dbReference>
<accession>A0A2N5DCZ6</accession>
<dbReference type="Proteomes" id="UP000234479">
    <property type="component" value="Unassembled WGS sequence"/>
</dbReference>
<evidence type="ECO:0008006" key="3">
    <source>
        <dbReference type="Google" id="ProtNLM"/>
    </source>
</evidence>
<proteinExistence type="predicted"/>
<sequence>MGVEINRGEIERLAHELSEITGESPDEAVRSALAEKIDRLARPAPGSAAYEARKAAFFARLSARPRTADARAWRQIEDEDLYDEHGQPIG</sequence>
<name>A0A2N5DCZ6_9CAUL</name>
<organism evidence="1 2">
    <name type="scientific">Caulobacter zeae</name>
    <dbReference type="NCBI Taxonomy" id="2055137"/>
    <lineage>
        <taxon>Bacteria</taxon>
        <taxon>Pseudomonadati</taxon>
        <taxon>Pseudomonadota</taxon>
        <taxon>Alphaproteobacteria</taxon>
        <taxon>Caulobacterales</taxon>
        <taxon>Caulobacteraceae</taxon>
        <taxon>Caulobacter</taxon>
    </lineage>
</organism>
<dbReference type="AlphaFoldDB" id="A0A2N5DCZ6"/>
<keyword evidence="2" id="KW-1185">Reference proteome</keyword>
<dbReference type="Pfam" id="PF07704">
    <property type="entry name" value="PSK_trans_fac"/>
    <property type="match status" value="1"/>
</dbReference>